<name>A0A1E3A1F5_9FIRM</name>
<dbReference type="GO" id="GO:0016887">
    <property type="term" value="F:ATP hydrolysis activity"/>
    <property type="evidence" value="ECO:0007669"/>
    <property type="project" value="InterPro"/>
</dbReference>
<evidence type="ECO:0000256" key="2">
    <source>
        <dbReference type="ARBA" id="ARBA00022448"/>
    </source>
</evidence>
<evidence type="ECO:0000256" key="3">
    <source>
        <dbReference type="ARBA" id="ARBA00022475"/>
    </source>
</evidence>
<evidence type="ECO:0000256" key="6">
    <source>
        <dbReference type="ARBA" id="ARBA00022840"/>
    </source>
</evidence>
<dbReference type="PROSITE" id="PS50893">
    <property type="entry name" value="ABC_TRANSPORTER_2"/>
    <property type="match status" value="1"/>
</dbReference>
<dbReference type="FunFam" id="1.20.1560.10:FF:000011">
    <property type="entry name" value="Multidrug ABC transporter ATP-binding protein"/>
    <property type="match status" value="1"/>
</dbReference>
<feature type="compositionally biased region" description="Basic and acidic residues" evidence="9">
    <location>
        <begin position="7"/>
        <end position="25"/>
    </location>
</feature>
<feature type="domain" description="ABC transporter" evidence="11">
    <location>
        <begin position="366"/>
        <end position="605"/>
    </location>
</feature>
<keyword evidence="4 10" id="KW-0812">Transmembrane</keyword>
<organism evidence="13 14">
    <name type="scientific">Eisenbergiella tayi</name>
    <dbReference type="NCBI Taxonomy" id="1432052"/>
    <lineage>
        <taxon>Bacteria</taxon>
        <taxon>Bacillati</taxon>
        <taxon>Bacillota</taxon>
        <taxon>Clostridia</taxon>
        <taxon>Lachnospirales</taxon>
        <taxon>Lachnospiraceae</taxon>
        <taxon>Eisenbergiella</taxon>
    </lineage>
</organism>
<dbReference type="InterPro" id="IPR017871">
    <property type="entry name" value="ABC_transporter-like_CS"/>
</dbReference>
<feature type="domain" description="ABC transmembrane type-1" evidence="12">
    <location>
        <begin position="47"/>
        <end position="332"/>
    </location>
</feature>
<dbReference type="GO" id="GO:0015421">
    <property type="term" value="F:ABC-type oligopeptide transporter activity"/>
    <property type="evidence" value="ECO:0007669"/>
    <property type="project" value="TreeGrafter"/>
</dbReference>
<dbReference type="Pfam" id="PF00005">
    <property type="entry name" value="ABC_tran"/>
    <property type="match status" value="1"/>
</dbReference>
<evidence type="ECO:0000259" key="11">
    <source>
        <dbReference type="PROSITE" id="PS50893"/>
    </source>
</evidence>
<dbReference type="FunFam" id="3.40.50.300:FF:000287">
    <property type="entry name" value="Multidrug ABC transporter ATP-binding protein"/>
    <property type="match status" value="1"/>
</dbReference>
<feature type="transmembrane region" description="Helical" evidence="10">
    <location>
        <begin position="44"/>
        <end position="66"/>
    </location>
</feature>
<dbReference type="PANTHER" id="PTHR43394">
    <property type="entry name" value="ATP-DEPENDENT PERMEASE MDL1, MITOCHONDRIAL"/>
    <property type="match status" value="1"/>
</dbReference>
<gene>
    <name evidence="13" type="ORF">BEI61_05757</name>
</gene>
<evidence type="ECO:0000256" key="10">
    <source>
        <dbReference type="SAM" id="Phobius"/>
    </source>
</evidence>
<reference evidence="13 14" key="1">
    <citation type="submission" date="2016-07" db="EMBL/GenBank/DDBJ databases">
        <title>Characterization of isolates of Eisenbergiella tayi derived from blood cultures, using whole genome sequencing.</title>
        <authorList>
            <person name="Burdz T."/>
            <person name="Wiebe D."/>
            <person name="Huynh C."/>
            <person name="Bernard K."/>
        </authorList>
    </citation>
    <scope>NUCLEOTIDE SEQUENCE [LARGE SCALE GENOMIC DNA]</scope>
    <source>
        <strain evidence="13 14">NML 110608</strain>
    </source>
</reference>
<dbReference type="CDD" id="cd18547">
    <property type="entry name" value="ABC_6TM_Tm288_like"/>
    <property type="match status" value="1"/>
</dbReference>
<evidence type="ECO:0000256" key="1">
    <source>
        <dbReference type="ARBA" id="ARBA00004651"/>
    </source>
</evidence>
<dbReference type="GO" id="GO:0005524">
    <property type="term" value="F:ATP binding"/>
    <property type="evidence" value="ECO:0007669"/>
    <property type="project" value="UniProtKB-KW"/>
</dbReference>
<evidence type="ECO:0000256" key="9">
    <source>
        <dbReference type="SAM" id="MobiDB-lite"/>
    </source>
</evidence>
<dbReference type="PANTHER" id="PTHR43394:SF1">
    <property type="entry name" value="ATP-BINDING CASSETTE SUB-FAMILY B MEMBER 10, MITOCHONDRIAL"/>
    <property type="match status" value="1"/>
</dbReference>
<proteinExistence type="predicted"/>
<dbReference type="InterPro" id="IPR036640">
    <property type="entry name" value="ABC1_TM_sf"/>
</dbReference>
<dbReference type="PROSITE" id="PS00211">
    <property type="entry name" value="ABC_TRANSPORTER_1"/>
    <property type="match status" value="1"/>
</dbReference>
<dbReference type="RefSeq" id="WP_069155072.1">
    <property type="nucleotide sequence ID" value="NZ_MCGH01000004.1"/>
</dbReference>
<dbReference type="InterPro" id="IPR003439">
    <property type="entry name" value="ABC_transporter-like_ATP-bd"/>
</dbReference>
<dbReference type="InterPro" id="IPR011527">
    <property type="entry name" value="ABC1_TM_dom"/>
</dbReference>
<dbReference type="PROSITE" id="PS50929">
    <property type="entry name" value="ABC_TM1F"/>
    <property type="match status" value="1"/>
</dbReference>
<dbReference type="InterPro" id="IPR003593">
    <property type="entry name" value="AAA+_ATPase"/>
</dbReference>
<keyword evidence="6 13" id="KW-0067">ATP-binding</keyword>
<evidence type="ECO:0000256" key="8">
    <source>
        <dbReference type="ARBA" id="ARBA00023136"/>
    </source>
</evidence>
<protein>
    <submittedName>
        <fullName evidence="13">Putative ABC transporter ATP-binding protein</fullName>
    </submittedName>
</protein>
<keyword evidence="8 10" id="KW-0472">Membrane</keyword>
<evidence type="ECO:0000256" key="5">
    <source>
        <dbReference type="ARBA" id="ARBA00022741"/>
    </source>
</evidence>
<dbReference type="PATRIC" id="fig|1432052.4.peg.6394"/>
<dbReference type="AlphaFoldDB" id="A0A1E3A1F5"/>
<dbReference type="InterPro" id="IPR027417">
    <property type="entry name" value="P-loop_NTPase"/>
</dbReference>
<dbReference type="Pfam" id="PF00664">
    <property type="entry name" value="ABC_membrane"/>
    <property type="match status" value="1"/>
</dbReference>
<dbReference type="Gene3D" id="3.40.50.300">
    <property type="entry name" value="P-loop containing nucleotide triphosphate hydrolases"/>
    <property type="match status" value="1"/>
</dbReference>
<dbReference type="Gene3D" id="1.20.1560.10">
    <property type="entry name" value="ABC transporter type 1, transmembrane domain"/>
    <property type="match status" value="1"/>
</dbReference>
<sequence>MKWGGKGKQEEKGKQEKKDKQEKKERGKKGTLLRLGGYLMHYKWYLAAALLLTVGSNLFALIGPMLSGYAVDAIEPGPGRVIFSRVFYYAAWMAVFYVVSSVFSYLLQVLMITISRKVVYRMRRDVFEKLLSLPVGYFDVHQSGDIISRISYDIDTVNASLSDDVVQLLTTVITVSGAFVMMVLISPRLVLVFAFTMPLSICITRYLTGKTRPLFRERSAKLGELNGFVEEMVSGQKTLRAYCQEDHTIDRFEEKNEKAMKAYYRAEYYGSIVGPMVNFVNNLSLSLISVFGAVLYLFGSMSIGNISSFVLYSRKFSGPINEAANIISDLQSSIAAAERIFRLLDEPEEPVDAPDSMELKQAEGDVELSHVKFGYNSVKTIIHDLSFHVKPGKMIAVVGPTGAGKTTLINLLMRFYDIQNGSICVDGMNVSRITRESLRKSYAMVLQDTWLFQGSIYENLAYGSLGGMEQKMEVERVREAAEAAGIDGFIRRLPQGYGTILTDEGTNISKGQKQLLTIARAMLLPARMLILDEATSNVDTRTEMKIQEAMRKLMEGKTCFIIAHRLSTIQNADIILVVNDGDVVQQGTHEELIRQDGLYRQMYLAQFE</sequence>
<evidence type="ECO:0000256" key="7">
    <source>
        <dbReference type="ARBA" id="ARBA00022989"/>
    </source>
</evidence>
<dbReference type="CDD" id="cd03254">
    <property type="entry name" value="ABCC_Glucan_exporter_like"/>
    <property type="match status" value="1"/>
</dbReference>
<feature type="transmembrane region" description="Helical" evidence="10">
    <location>
        <begin position="191"/>
        <end position="208"/>
    </location>
</feature>
<evidence type="ECO:0000256" key="4">
    <source>
        <dbReference type="ARBA" id="ARBA00022692"/>
    </source>
</evidence>
<evidence type="ECO:0000313" key="13">
    <source>
        <dbReference type="EMBL" id="ODM02595.1"/>
    </source>
</evidence>
<keyword evidence="3" id="KW-1003">Cell membrane</keyword>
<keyword evidence="5" id="KW-0547">Nucleotide-binding</keyword>
<dbReference type="SUPFAM" id="SSF90123">
    <property type="entry name" value="ABC transporter transmembrane region"/>
    <property type="match status" value="1"/>
</dbReference>
<dbReference type="EMBL" id="MCGH01000004">
    <property type="protein sequence ID" value="ODM02595.1"/>
    <property type="molecule type" value="Genomic_DNA"/>
</dbReference>
<accession>A0A1E3A1F5</accession>
<evidence type="ECO:0000313" key="14">
    <source>
        <dbReference type="Proteomes" id="UP000094067"/>
    </source>
</evidence>
<comment type="subcellular location">
    <subcellularLocation>
        <location evidence="1">Cell membrane</location>
        <topology evidence="1">Multi-pass membrane protein</topology>
    </subcellularLocation>
</comment>
<feature type="transmembrane region" description="Helical" evidence="10">
    <location>
        <begin position="165"/>
        <end position="185"/>
    </location>
</feature>
<dbReference type="InterPro" id="IPR039421">
    <property type="entry name" value="Type_1_exporter"/>
</dbReference>
<dbReference type="Proteomes" id="UP000094067">
    <property type="component" value="Unassembled WGS sequence"/>
</dbReference>
<feature type="transmembrane region" description="Helical" evidence="10">
    <location>
        <begin position="86"/>
        <end position="114"/>
    </location>
</feature>
<dbReference type="SUPFAM" id="SSF52540">
    <property type="entry name" value="P-loop containing nucleoside triphosphate hydrolases"/>
    <property type="match status" value="1"/>
</dbReference>
<dbReference type="GO" id="GO:0005886">
    <property type="term" value="C:plasma membrane"/>
    <property type="evidence" value="ECO:0007669"/>
    <property type="project" value="UniProtKB-SubCell"/>
</dbReference>
<comment type="caution">
    <text evidence="13">The sequence shown here is derived from an EMBL/GenBank/DDBJ whole genome shotgun (WGS) entry which is preliminary data.</text>
</comment>
<evidence type="ECO:0000259" key="12">
    <source>
        <dbReference type="PROSITE" id="PS50929"/>
    </source>
</evidence>
<keyword evidence="7 10" id="KW-1133">Transmembrane helix</keyword>
<dbReference type="SMART" id="SM00382">
    <property type="entry name" value="AAA"/>
    <property type="match status" value="1"/>
</dbReference>
<keyword evidence="2" id="KW-0813">Transport</keyword>
<feature type="region of interest" description="Disordered" evidence="9">
    <location>
        <begin position="1"/>
        <end position="27"/>
    </location>
</feature>